<evidence type="ECO:0000313" key="10">
    <source>
        <dbReference type="EMBL" id="ABW68277.1"/>
    </source>
</evidence>
<keyword evidence="6" id="KW-0408">Iron</keyword>
<dbReference type="Pfam" id="PF02310">
    <property type="entry name" value="B12-binding"/>
    <property type="match status" value="1"/>
</dbReference>
<dbReference type="CDD" id="cd01335">
    <property type="entry name" value="Radical_SAM"/>
    <property type="match status" value="1"/>
</dbReference>
<dbReference type="InterPro" id="IPR007197">
    <property type="entry name" value="rSAM"/>
</dbReference>
<dbReference type="eggNOG" id="COG1032">
    <property type="taxonomic scope" value="Bacteria"/>
</dbReference>
<evidence type="ECO:0000313" key="11">
    <source>
        <dbReference type="Proteomes" id="UP000008561"/>
    </source>
</evidence>
<dbReference type="PANTHER" id="PTHR43409">
    <property type="entry name" value="ANAEROBIC MAGNESIUM-PROTOPORPHYRIN IX MONOMETHYL ESTER CYCLASE-RELATED"/>
    <property type="match status" value="1"/>
</dbReference>
<dbReference type="InterPro" id="IPR023404">
    <property type="entry name" value="rSAM_horseshoe"/>
</dbReference>
<dbReference type="GO" id="GO:0003824">
    <property type="term" value="F:catalytic activity"/>
    <property type="evidence" value="ECO:0007669"/>
    <property type="project" value="InterPro"/>
</dbReference>
<evidence type="ECO:0000259" key="8">
    <source>
        <dbReference type="PROSITE" id="PS51332"/>
    </source>
</evidence>
<dbReference type="InterPro" id="IPR006638">
    <property type="entry name" value="Elp3/MiaA/NifB-like_rSAM"/>
</dbReference>
<evidence type="ECO:0000256" key="1">
    <source>
        <dbReference type="ARBA" id="ARBA00001966"/>
    </source>
</evidence>
<dbReference type="KEGG" id="dol:Dole_2473"/>
<dbReference type="InterPro" id="IPR051198">
    <property type="entry name" value="BchE-like"/>
</dbReference>
<feature type="domain" description="B12-binding" evidence="8">
    <location>
        <begin position="4"/>
        <end position="146"/>
    </location>
</feature>
<dbReference type="InterPro" id="IPR034466">
    <property type="entry name" value="Methyltransferase_Class_B"/>
</dbReference>
<accession>A8ZW43</accession>
<dbReference type="SFLD" id="SFLDG01123">
    <property type="entry name" value="methyltransferase_(Class_B)"/>
    <property type="match status" value="1"/>
</dbReference>
<dbReference type="Pfam" id="PF04055">
    <property type="entry name" value="Radical_SAM"/>
    <property type="match status" value="1"/>
</dbReference>
<comment type="cofactor">
    <cofactor evidence="1">
        <name>[4Fe-4S] cluster</name>
        <dbReference type="ChEBI" id="CHEBI:49883"/>
    </cofactor>
</comment>
<sequence length="468" mass="53331">MDGPTRVLLIKPYTNVRPAIVDVPIGPLYLLSYLRHHLAGAVDTKFIDLRLSRHRRAELVSMLTGFSPQVVGISLLTFNRAFLDTYLPVIRAHAPGALIVVGGPYATYHYADILDRHREVDVAVIGEGERVFLNLVRTVIEEGDVQSVKGIACRGADAVACNEREPYIEDLDAVPFPDYEAIDIRRYWGNHPEMNGVLAKKAYTHIISSRACPYHCVYCHNIFGKKVRKRSPENFVVEIELLYHQYGVREFQIIDDIFNIDRPRMHDILRRIMSSGMKIKIAFPNGLRGDLLTHEDIDLLQAAGAYMITLAIETASVRMQKIIRKHLDIPRVMDNIAYAASRGLIVKGYFMIGFPGETVEEMKQTIDLAVKSKLDLAHFFTVIPFEGTELAEMARALYPDVGREVATHYLPARPFYQEATGYNLNRLQKTAYLRFYGSLRTVRTFLKIPRKLHRLQRWAAFALDVFRA</sequence>
<dbReference type="Gene3D" id="3.80.30.20">
    <property type="entry name" value="tm_1862 like domain"/>
    <property type="match status" value="1"/>
</dbReference>
<dbReference type="PROSITE" id="PS51332">
    <property type="entry name" value="B12_BINDING"/>
    <property type="match status" value="1"/>
</dbReference>
<dbReference type="GO" id="GO:0051539">
    <property type="term" value="F:4 iron, 4 sulfur cluster binding"/>
    <property type="evidence" value="ECO:0007669"/>
    <property type="project" value="UniProtKB-KW"/>
</dbReference>
<dbReference type="PANTHER" id="PTHR43409:SF7">
    <property type="entry name" value="BLL1977 PROTEIN"/>
    <property type="match status" value="1"/>
</dbReference>
<evidence type="ECO:0000256" key="2">
    <source>
        <dbReference type="ARBA" id="ARBA00022603"/>
    </source>
</evidence>
<evidence type="ECO:0000256" key="7">
    <source>
        <dbReference type="ARBA" id="ARBA00023014"/>
    </source>
</evidence>
<dbReference type="OrthoDB" id="9762608at2"/>
<reference evidence="10 11" key="1">
    <citation type="submission" date="2007-10" db="EMBL/GenBank/DDBJ databases">
        <title>Complete sequence of Desulfococcus oleovorans Hxd3.</title>
        <authorList>
            <consortium name="US DOE Joint Genome Institute"/>
            <person name="Copeland A."/>
            <person name="Lucas S."/>
            <person name="Lapidus A."/>
            <person name="Barry K."/>
            <person name="Glavina del Rio T."/>
            <person name="Dalin E."/>
            <person name="Tice H."/>
            <person name="Pitluck S."/>
            <person name="Kiss H."/>
            <person name="Brettin T."/>
            <person name="Bruce D."/>
            <person name="Detter J.C."/>
            <person name="Han C."/>
            <person name="Schmutz J."/>
            <person name="Larimer F."/>
            <person name="Land M."/>
            <person name="Hauser L."/>
            <person name="Kyrpides N."/>
            <person name="Kim E."/>
            <person name="Wawrik B."/>
            <person name="Richardson P."/>
        </authorList>
    </citation>
    <scope>NUCLEOTIDE SEQUENCE [LARGE SCALE GENOMIC DNA]</scope>
    <source>
        <strain evidence="11">DSM 6200 / JCM 39069 / Hxd3</strain>
    </source>
</reference>
<dbReference type="SFLD" id="SFLDG01082">
    <property type="entry name" value="B12-binding_domain_containing"/>
    <property type="match status" value="1"/>
</dbReference>
<dbReference type="RefSeq" id="WP_012175889.1">
    <property type="nucleotide sequence ID" value="NC_009943.1"/>
</dbReference>
<keyword evidence="5" id="KW-0479">Metal-binding</keyword>
<dbReference type="HOGENOM" id="CLU_021572_4_3_7"/>
<evidence type="ECO:0000256" key="3">
    <source>
        <dbReference type="ARBA" id="ARBA00022679"/>
    </source>
</evidence>
<feature type="domain" description="Radical SAM core" evidence="9">
    <location>
        <begin position="198"/>
        <end position="423"/>
    </location>
</feature>
<dbReference type="GO" id="GO:0046872">
    <property type="term" value="F:metal ion binding"/>
    <property type="evidence" value="ECO:0007669"/>
    <property type="project" value="UniProtKB-KW"/>
</dbReference>
<dbReference type="PROSITE" id="PS51918">
    <property type="entry name" value="RADICAL_SAM"/>
    <property type="match status" value="1"/>
</dbReference>
<dbReference type="SMART" id="SM00729">
    <property type="entry name" value="Elp3"/>
    <property type="match status" value="1"/>
</dbReference>
<gene>
    <name evidence="10" type="ordered locus">Dole_2473</name>
</gene>
<keyword evidence="3" id="KW-0808">Transferase</keyword>
<dbReference type="AlphaFoldDB" id="A8ZW43"/>
<dbReference type="CDD" id="cd02068">
    <property type="entry name" value="radical_SAM_B12_BD"/>
    <property type="match status" value="1"/>
</dbReference>
<evidence type="ECO:0000256" key="4">
    <source>
        <dbReference type="ARBA" id="ARBA00022691"/>
    </source>
</evidence>
<name>A8ZW43_DESOH</name>
<evidence type="ECO:0000259" key="9">
    <source>
        <dbReference type="PROSITE" id="PS51918"/>
    </source>
</evidence>
<dbReference type="STRING" id="96561.Dole_2473"/>
<evidence type="ECO:0000256" key="5">
    <source>
        <dbReference type="ARBA" id="ARBA00022723"/>
    </source>
</evidence>
<dbReference type="Gene3D" id="3.40.50.280">
    <property type="entry name" value="Cobalamin-binding domain"/>
    <property type="match status" value="1"/>
</dbReference>
<dbReference type="GO" id="GO:0031419">
    <property type="term" value="F:cobalamin binding"/>
    <property type="evidence" value="ECO:0007669"/>
    <property type="project" value="InterPro"/>
</dbReference>
<keyword evidence="11" id="KW-1185">Reference proteome</keyword>
<proteinExistence type="predicted"/>
<dbReference type="InterPro" id="IPR006158">
    <property type="entry name" value="Cobalamin-bd"/>
</dbReference>
<dbReference type="InterPro" id="IPR058240">
    <property type="entry name" value="rSAM_sf"/>
</dbReference>
<dbReference type="Proteomes" id="UP000008561">
    <property type="component" value="Chromosome"/>
</dbReference>
<dbReference type="SFLD" id="SFLDS00029">
    <property type="entry name" value="Radical_SAM"/>
    <property type="match status" value="1"/>
</dbReference>
<dbReference type="SUPFAM" id="SSF102114">
    <property type="entry name" value="Radical SAM enzymes"/>
    <property type="match status" value="1"/>
</dbReference>
<evidence type="ECO:0000256" key="6">
    <source>
        <dbReference type="ARBA" id="ARBA00023004"/>
    </source>
</evidence>
<protein>
    <submittedName>
        <fullName evidence="10">Radical SAM domain protein</fullName>
    </submittedName>
</protein>
<keyword evidence="7" id="KW-0411">Iron-sulfur</keyword>
<dbReference type="EMBL" id="CP000859">
    <property type="protein sequence ID" value="ABW68277.1"/>
    <property type="molecule type" value="Genomic_DNA"/>
</dbReference>
<keyword evidence="4" id="KW-0949">S-adenosyl-L-methionine</keyword>
<keyword evidence="2" id="KW-0489">Methyltransferase</keyword>
<organism evidence="10 11">
    <name type="scientific">Desulfosudis oleivorans (strain DSM 6200 / JCM 39069 / Hxd3)</name>
    <name type="common">Desulfococcus oleovorans</name>
    <dbReference type="NCBI Taxonomy" id="96561"/>
    <lineage>
        <taxon>Bacteria</taxon>
        <taxon>Pseudomonadati</taxon>
        <taxon>Thermodesulfobacteriota</taxon>
        <taxon>Desulfobacteria</taxon>
        <taxon>Desulfobacterales</taxon>
        <taxon>Desulfosudaceae</taxon>
        <taxon>Desulfosudis</taxon>
    </lineage>
</organism>